<gene>
    <name evidence="2" type="ORF">SAMN04487931_104168</name>
</gene>
<reference evidence="3" key="1">
    <citation type="submission" date="2016-10" db="EMBL/GenBank/DDBJ databases">
        <authorList>
            <person name="Varghese N."/>
            <person name="Submissions S."/>
        </authorList>
    </citation>
    <scope>NUCLEOTIDE SEQUENCE [LARGE SCALE GENOMIC DNA]</scope>
    <source>
        <strain evidence="3">DSM 3384</strain>
    </source>
</reference>
<dbReference type="Gene3D" id="3.40.50.11590">
    <property type="match status" value="1"/>
</dbReference>
<organism evidence="2 3">
    <name type="scientific">Desulfobacula phenolica</name>
    <dbReference type="NCBI Taxonomy" id="90732"/>
    <lineage>
        <taxon>Bacteria</taxon>
        <taxon>Pseudomonadati</taxon>
        <taxon>Thermodesulfobacteriota</taxon>
        <taxon>Desulfobacteria</taxon>
        <taxon>Desulfobacterales</taxon>
        <taxon>Desulfobacteraceae</taxon>
        <taxon>Desulfobacula</taxon>
    </lineage>
</organism>
<dbReference type="SUPFAM" id="SSF159713">
    <property type="entry name" value="Dhaf3308-like"/>
    <property type="match status" value="1"/>
</dbReference>
<dbReference type="EMBL" id="FNLL01000004">
    <property type="protein sequence ID" value="SDU06940.1"/>
    <property type="molecule type" value="Genomic_DNA"/>
</dbReference>
<dbReference type="Proteomes" id="UP000199608">
    <property type="component" value="Unassembled WGS sequence"/>
</dbReference>
<keyword evidence="3" id="KW-1185">Reference proteome</keyword>
<dbReference type="AlphaFoldDB" id="A0A1H2FHT1"/>
<accession>A0A1H2FHT1</accession>
<evidence type="ECO:0000313" key="2">
    <source>
        <dbReference type="EMBL" id="SDU06940.1"/>
    </source>
</evidence>
<dbReference type="RefSeq" id="WP_014956450.1">
    <property type="nucleotide sequence ID" value="NZ_FNLL01000004.1"/>
</dbReference>
<name>A0A1H2FHT1_9BACT</name>
<proteinExistence type="predicted"/>
<protein>
    <submittedName>
        <fullName evidence="2">Putative heavy-metal chelation</fullName>
    </submittedName>
</protein>
<feature type="domain" description="Putative heavy-metal chelation" evidence="1">
    <location>
        <begin position="137"/>
        <end position="213"/>
    </location>
</feature>
<evidence type="ECO:0000313" key="3">
    <source>
        <dbReference type="Proteomes" id="UP000199608"/>
    </source>
</evidence>
<evidence type="ECO:0000259" key="1">
    <source>
        <dbReference type="Pfam" id="PF04016"/>
    </source>
</evidence>
<dbReference type="Pfam" id="PF04016">
    <property type="entry name" value="DUF364"/>
    <property type="match status" value="1"/>
</dbReference>
<sequence length="241" mass="26859">MTDIYTQLKNRAQTLWEPENLLNEKIVITARALSTQEAIGNPEDDDYPIQKGNEKLMQAEFKGSCGQAFTDHFGNFEGTLKDILDMPLTNNFQKAVFISALNAVLRFQGKADKTIHCHDEEPVACAVKLVAYIREHYGDVKITQIGFQPRMAQHLVPVFPLRLIDLDPENIGQKKQGVLIEGADATDDAIDWCDLLLVTGTTVANGSIELFLNRKPILFYGTTIAGAAELMGWDRFCLKAT</sequence>
<dbReference type="InterPro" id="IPR007161">
    <property type="entry name" value="DUF364"/>
</dbReference>